<name>A0A6V7WN20_MELEN</name>
<protein>
    <submittedName>
        <fullName evidence="1">Uncharacterized protein</fullName>
    </submittedName>
</protein>
<dbReference type="Proteomes" id="UP000580250">
    <property type="component" value="Unassembled WGS sequence"/>
</dbReference>
<comment type="caution">
    <text evidence="1">The sequence shown here is derived from an EMBL/GenBank/DDBJ whole genome shotgun (WGS) entry which is preliminary data.</text>
</comment>
<evidence type="ECO:0000313" key="1">
    <source>
        <dbReference type="EMBL" id="CAD2188392.1"/>
    </source>
</evidence>
<dbReference type="EMBL" id="CAJEWN010000690">
    <property type="protein sequence ID" value="CAD2188392.1"/>
    <property type="molecule type" value="Genomic_DNA"/>
</dbReference>
<dbReference type="AlphaFoldDB" id="A0A6V7WN20"/>
<accession>A0A6V7WN20</accession>
<proteinExistence type="predicted"/>
<organism evidence="1 2">
    <name type="scientific">Meloidogyne enterolobii</name>
    <name type="common">Root-knot nematode worm</name>
    <name type="synonym">Meloidogyne mayaguensis</name>
    <dbReference type="NCBI Taxonomy" id="390850"/>
    <lineage>
        <taxon>Eukaryota</taxon>
        <taxon>Metazoa</taxon>
        <taxon>Ecdysozoa</taxon>
        <taxon>Nematoda</taxon>
        <taxon>Chromadorea</taxon>
        <taxon>Rhabditida</taxon>
        <taxon>Tylenchina</taxon>
        <taxon>Tylenchomorpha</taxon>
        <taxon>Tylenchoidea</taxon>
        <taxon>Meloidogynidae</taxon>
        <taxon>Meloidogyninae</taxon>
        <taxon>Meloidogyne</taxon>
    </lineage>
</organism>
<gene>
    <name evidence="1" type="ORF">MENT_LOCUS41038</name>
</gene>
<sequence length="59" mass="6675">MAHNQQFYVKSTLIIFFSKSAFSAITQRSAKFFPSCLGNSTSFKLRSLVFRAAFFSTLP</sequence>
<reference evidence="1 2" key="1">
    <citation type="submission" date="2020-08" db="EMBL/GenBank/DDBJ databases">
        <authorList>
            <person name="Koutsovoulos G."/>
            <person name="Danchin GJ E."/>
        </authorList>
    </citation>
    <scope>NUCLEOTIDE SEQUENCE [LARGE SCALE GENOMIC DNA]</scope>
</reference>
<evidence type="ECO:0000313" key="2">
    <source>
        <dbReference type="Proteomes" id="UP000580250"/>
    </source>
</evidence>